<dbReference type="NCBIfam" id="NF001978">
    <property type="entry name" value="PRK00767.1"/>
    <property type="match status" value="1"/>
</dbReference>
<feature type="DNA-binding region" description="H-T-H motif" evidence="7 8">
    <location>
        <begin position="31"/>
        <end position="50"/>
    </location>
</feature>
<dbReference type="NCBIfam" id="TIGR03384">
    <property type="entry name" value="betaine_BetI"/>
    <property type="match status" value="1"/>
</dbReference>
<dbReference type="Proteomes" id="UP000252023">
    <property type="component" value="Chromosome"/>
</dbReference>
<organism evidence="10 11">
    <name type="scientific">Paracoccus suum</name>
    <dbReference type="NCBI Taxonomy" id="2259340"/>
    <lineage>
        <taxon>Bacteria</taxon>
        <taxon>Pseudomonadati</taxon>
        <taxon>Pseudomonadota</taxon>
        <taxon>Alphaproteobacteria</taxon>
        <taxon>Rhodobacterales</taxon>
        <taxon>Paracoccaceae</taxon>
        <taxon>Paracoccus</taxon>
    </lineage>
</organism>
<dbReference type="GO" id="GO:0003677">
    <property type="term" value="F:DNA binding"/>
    <property type="evidence" value="ECO:0007669"/>
    <property type="project" value="UniProtKB-UniRule"/>
</dbReference>
<comment type="pathway">
    <text evidence="1 7">Amine and polyamine biosynthesis; betaine biosynthesis via choline pathway [regulation].</text>
</comment>
<evidence type="ECO:0000256" key="4">
    <source>
        <dbReference type="ARBA" id="ARBA00023125"/>
    </source>
</evidence>
<evidence type="ECO:0000256" key="7">
    <source>
        <dbReference type="HAMAP-Rule" id="MF_00768"/>
    </source>
</evidence>
<keyword evidence="3 7" id="KW-0805">Transcription regulation</keyword>
<evidence type="ECO:0000256" key="1">
    <source>
        <dbReference type="ARBA" id="ARBA00004719"/>
    </source>
</evidence>
<dbReference type="Pfam" id="PF13977">
    <property type="entry name" value="TetR_C_6"/>
    <property type="match status" value="1"/>
</dbReference>
<evidence type="ECO:0000256" key="8">
    <source>
        <dbReference type="PROSITE-ProRule" id="PRU00335"/>
    </source>
</evidence>
<dbReference type="OrthoDB" id="7618612at2"/>
<dbReference type="GO" id="GO:0045892">
    <property type="term" value="P:negative regulation of DNA-templated transcription"/>
    <property type="evidence" value="ECO:0007669"/>
    <property type="project" value="UniProtKB-UniRule"/>
</dbReference>
<dbReference type="GO" id="GO:0003700">
    <property type="term" value="F:DNA-binding transcription factor activity"/>
    <property type="evidence" value="ECO:0007669"/>
    <property type="project" value="UniProtKB-UniRule"/>
</dbReference>
<comment type="function">
    <text evidence="6">Repressor involved in the biosynthesis of the osmoprotectant glycine betaine. It represses transcription of the choline transporter BetT and the genes of BetAB involved in the synthesis of glycine betaine.</text>
</comment>
<dbReference type="EMBL" id="CP030918">
    <property type="protein sequence ID" value="AXC49673.1"/>
    <property type="molecule type" value="Genomic_DNA"/>
</dbReference>
<name>A0A344PJW8_9RHOB</name>
<proteinExistence type="inferred from homology"/>
<dbReference type="PROSITE" id="PS50977">
    <property type="entry name" value="HTH_TETR_2"/>
    <property type="match status" value="1"/>
</dbReference>
<dbReference type="InterPro" id="IPR017757">
    <property type="entry name" value="Tscrpt_rep_BetI"/>
</dbReference>
<dbReference type="Pfam" id="PF00440">
    <property type="entry name" value="TetR_N"/>
    <property type="match status" value="1"/>
</dbReference>
<dbReference type="InterPro" id="IPR036271">
    <property type="entry name" value="Tet_transcr_reg_TetR-rel_C_sf"/>
</dbReference>
<dbReference type="PANTHER" id="PTHR47506">
    <property type="entry name" value="TRANSCRIPTIONAL REGULATORY PROTEIN"/>
    <property type="match status" value="1"/>
</dbReference>
<evidence type="ECO:0000313" key="11">
    <source>
        <dbReference type="Proteomes" id="UP000252023"/>
    </source>
</evidence>
<dbReference type="InterPro" id="IPR001647">
    <property type="entry name" value="HTH_TetR"/>
</dbReference>
<dbReference type="UniPathway" id="UPA00529"/>
<sequence>MPKLGAEPIRKAALINAAIEAVGRAGTLDVTVAQIARSAGMSPALAHHYFGSKDQIFLAAMRHILGNYGRAVRSAGTGAAQPRARLDAVLQASFDAENFSRDTVAAWLNFYTLAQTNPEARRLLRVYHGRLRSNLRASLRALTPRPEAIAETLGALIDGVYLRAALSPDRIDSRAALALCANYLDEALR</sequence>
<dbReference type="SUPFAM" id="SSF46689">
    <property type="entry name" value="Homeodomain-like"/>
    <property type="match status" value="1"/>
</dbReference>
<evidence type="ECO:0000256" key="2">
    <source>
        <dbReference type="ARBA" id="ARBA00022491"/>
    </source>
</evidence>
<evidence type="ECO:0000259" key="9">
    <source>
        <dbReference type="PROSITE" id="PS50977"/>
    </source>
</evidence>
<keyword evidence="2 7" id="KW-0678">Repressor</keyword>
<comment type="function">
    <text evidence="7">Repressor involved in choline regulation of the bet genes.</text>
</comment>
<dbReference type="KEGG" id="pars:DRW48_08215"/>
<gene>
    <name evidence="7 10" type="primary">betI</name>
    <name evidence="10" type="ORF">DRW48_08215</name>
</gene>
<dbReference type="InterPro" id="IPR039538">
    <property type="entry name" value="BetI_C"/>
</dbReference>
<keyword evidence="11" id="KW-1185">Reference proteome</keyword>
<feature type="domain" description="HTH tetR-type" evidence="9">
    <location>
        <begin position="8"/>
        <end position="68"/>
    </location>
</feature>
<keyword evidence="5 7" id="KW-0804">Transcription</keyword>
<keyword evidence="4 7" id="KW-0238">DNA-binding</keyword>
<dbReference type="InterPro" id="IPR009057">
    <property type="entry name" value="Homeodomain-like_sf"/>
</dbReference>
<dbReference type="PANTHER" id="PTHR47506:SF6">
    <property type="entry name" value="HTH-TYPE TRANSCRIPTIONAL REPRESSOR NEMR"/>
    <property type="match status" value="1"/>
</dbReference>
<dbReference type="GO" id="GO:0019285">
    <property type="term" value="P:glycine betaine biosynthetic process from choline"/>
    <property type="evidence" value="ECO:0007669"/>
    <property type="project" value="UniProtKB-UniRule"/>
</dbReference>
<dbReference type="PRINTS" id="PR00455">
    <property type="entry name" value="HTHTETR"/>
</dbReference>
<reference evidence="11" key="1">
    <citation type="submission" date="2018-07" db="EMBL/GenBank/DDBJ databases">
        <title>Genome sequencing of Paracoccus sp. SC2-6.</title>
        <authorList>
            <person name="Heo J."/>
            <person name="Kim S.-J."/>
            <person name="Kwon S.-W."/>
        </authorList>
    </citation>
    <scope>NUCLEOTIDE SEQUENCE [LARGE SCALE GENOMIC DNA]</scope>
    <source>
        <strain evidence="11">SC2-6</strain>
    </source>
</reference>
<dbReference type="RefSeq" id="WP_114075988.1">
    <property type="nucleotide sequence ID" value="NZ_CP030918.1"/>
</dbReference>
<evidence type="ECO:0000256" key="6">
    <source>
        <dbReference type="ARBA" id="ARBA00024936"/>
    </source>
</evidence>
<accession>A0A344PJW8</accession>
<evidence type="ECO:0000256" key="5">
    <source>
        <dbReference type="ARBA" id="ARBA00023163"/>
    </source>
</evidence>
<dbReference type="HAMAP" id="MF_00768">
    <property type="entry name" value="HTH_type_BetI"/>
    <property type="match status" value="1"/>
</dbReference>
<dbReference type="SUPFAM" id="SSF48498">
    <property type="entry name" value="Tetracyclin repressor-like, C-terminal domain"/>
    <property type="match status" value="1"/>
</dbReference>
<evidence type="ECO:0000313" key="10">
    <source>
        <dbReference type="EMBL" id="AXC49673.1"/>
    </source>
</evidence>
<dbReference type="AlphaFoldDB" id="A0A344PJW8"/>
<evidence type="ECO:0000256" key="3">
    <source>
        <dbReference type="ARBA" id="ARBA00023015"/>
    </source>
</evidence>
<protein>
    <recommendedName>
        <fullName evidence="7">HTH-type transcriptional regulator BetI</fullName>
    </recommendedName>
</protein>
<dbReference type="Gene3D" id="1.10.357.10">
    <property type="entry name" value="Tetracycline Repressor, domain 2"/>
    <property type="match status" value="1"/>
</dbReference>